<protein>
    <recommendedName>
        <fullName evidence="3">ATP-dependent Clp protease proteolytic subunit</fullName>
    </recommendedName>
</protein>
<evidence type="ECO:0008006" key="3">
    <source>
        <dbReference type="Google" id="ProtNLM"/>
    </source>
</evidence>
<organism evidence="1 2">
    <name type="scientific">Gossypium raimondii</name>
    <name type="common">Peruvian cotton</name>
    <name type="synonym">Gossypium klotzschianum subsp. raimondii</name>
    <dbReference type="NCBI Taxonomy" id="29730"/>
    <lineage>
        <taxon>Eukaryota</taxon>
        <taxon>Viridiplantae</taxon>
        <taxon>Streptophyta</taxon>
        <taxon>Embryophyta</taxon>
        <taxon>Tracheophyta</taxon>
        <taxon>Spermatophyta</taxon>
        <taxon>Magnoliopsida</taxon>
        <taxon>eudicotyledons</taxon>
        <taxon>Gunneridae</taxon>
        <taxon>Pentapetalae</taxon>
        <taxon>rosids</taxon>
        <taxon>malvids</taxon>
        <taxon>Malvales</taxon>
        <taxon>Malvaceae</taxon>
        <taxon>Malvoideae</taxon>
        <taxon>Gossypium</taxon>
    </lineage>
</organism>
<dbReference type="Proteomes" id="UP000593578">
    <property type="component" value="Unassembled WGS sequence"/>
</dbReference>
<dbReference type="AlphaFoldDB" id="A0A7J8PBE5"/>
<proteinExistence type="predicted"/>
<feature type="non-terminal residue" evidence="1">
    <location>
        <position position="142"/>
    </location>
</feature>
<accession>A0A7J8PBE5</accession>
<evidence type="ECO:0000313" key="2">
    <source>
        <dbReference type="Proteomes" id="UP000593578"/>
    </source>
</evidence>
<dbReference type="EMBL" id="JABEZZ010000005">
    <property type="protein sequence ID" value="MBA0586587.1"/>
    <property type="molecule type" value="Genomic_DNA"/>
</dbReference>
<sequence>MVASPISASFNLSLCTQTRPTSISSLSPRYMFLFLDILNCLRYLLCTYKLCTFVSGLSSRTAGLPMKINKKGLLESNPRFLYLFAFFFMYSYDAIQAKTGNPPVMPAVMTPGGPLDLSTVLFRNRIIFIGQPVNSQVAQRVI</sequence>
<comment type="caution">
    <text evidence="1">The sequence shown here is derived from an EMBL/GenBank/DDBJ whole genome shotgun (WGS) entry which is preliminary data.</text>
</comment>
<name>A0A7J8PBE5_GOSRA</name>
<gene>
    <name evidence="1" type="ORF">Gorai_017322</name>
</gene>
<reference evidence="1 2" key="1">
    <citation type="journal article" date="2019" name="Genome Biol. Evol.">
        <title>Insights into the evolution of the New World diploid cottons (Gossypium, subgenus Houzingenia) based on genome sequencing.</title>
        <authorList>
            <person name="Grover C.E."/>
            <person name="Arick M.A. 2nd"/>
            <person name="Thrash A."/>
            <person name="Conover J.L."/>
            <person name="Sanders W.S."/>
            <person name="Peterson D.G."/>
            <person name="Frelichowski J.E."/>
            <person name="Scheffler J.A."/>
            <person name="Scheffler B.E."/>
            <person name="Wendel J.F."/>
        </authorList>
    </citation>
    <scope>NUCLEOTIDE SEQUENCE [LARGE SCALE GENOMIC DNA]</scope>
    <source>
        <strain evidence="1">8</strain>
        <tissue evidence="1">Leaf</tissue>
    </source>
</reference>
<evidence type="ECO:0000313" key="1">
    <source>
        <dbReference type="EMBL" id="MBA0586587.1"/>
    </source>
</evidence>